<evidence type="ECO:0000256" key="1">
    <source>
        <dbReference type="ARBA" id="ARBA00006803"/>
    </source>
</evidence>
<evidence type="ECO:0000256" key="2">
    <source>
        <dbReference type="SAM" id="Phobius"/>
    </source>
</evidence>
<feature type="transmembrane region" description="Helical" evidence="2">
    <location>
        <begin position="237"/>
        <end position="261"/>
    </location>
</feature>
<evidence type="ECO:0000313" key="3">
    <source>
        <dbReference type="Proteomes" id="UP000887572"/>
    </source>
</evidence>
<feature type="transmembrane region" description="Helical" evidence="2">
    <location>
        <begin position="179"/>
        <end position="199"/>
    </location>
</feature>
<dbReference type="InterPro" id="IPR052854">
    <property type="entry name" value="Serpentine_rcpt_epsilon"/>
</dbReference>
<dbReference type="GO" id="GO:0016020">
    <property type="term" value="C:membrane"/>
    <property type="evidence" value="ECO:0007669"/>
    <property type="project" value="InterPro"/>
</dbReference>
<sequence>MNISVINIIASNPSDILYGSNSTVDTPQWLLNLSLELSILELIVHPVSILIAIFNFILVINSALLHTNLKWILLSQSVAVYTSELSRFIVMVVIVPTGNIFARPPFASALGSVYVYANTFRIFISYVLLAERTLATVMFRNYEQYDKVYLNIGWIIVVSCLSYVVQITQDSSAHDFNNLTLPSIIVIFALQCAAILLLLQNYIQNKTRYNGSKIFTLMQRFQLSENIRTLKQLGPTFVLYTLTVVLIYGIKFLFIFGWVVNDAPTKIAFMFQTLLLAGVNIGIELTVITHHPMLKRKAIKWILHLVKLLRTNRVADEQNLPSEKPKNLFGGELILKNQKQDEYFKMLTNTWH</sequence>
<evidence type="ECO:0000313" key="4">
    <source>
        <dbReference type="WBParaSite" id="Gr19_v10_g9431.t1"/>
    </source>
</evidence>
<dbReference type="InterPro" id="IPR004151">
    <property type="entry name" value="7TM_GPCR_serpentine_rcpt_Sre"/>
</dbReference>
<dbReference type="PANTHER" id="PTHR47518">
    <property type="entry name" value="SERPENTINE RECEPTOR CLASS EPSILON-13-RELATED"/>
    <property type="match status" value="1"/>
</dbReference>
<dbReference type="AlphaFoldDB" id="A0A914ICU4"/>
<feature type="transmembrane region" description="Helical" evidence="2">
    <location>
        <begin position="267"/>
        <end position="288"/>
    </location>
</feature>
<protein>
    <submittedName>
        <fullName evidence="4">Gustatory receptor</fullName>
    </submittedName>
</protein>
<feature type="transmembrane region" description="Helical" evidence="2">
    <location>
        <begin position="85"/>
        <end position="102"/>
    </location>
</feature>
<feature type="transmembrane region" description="Helical" evidence="2">
    <location>
        <begin position="148"/>
        <end position="167"/>
    </location>
</feature>
<organism evidence="3 4">
    <name type="scientific">Globodera rostochiensis</name>
    <name type="common">Golden nematode worm</name>
    <name type="synonym">Heterodera rostochiensis</name>
    <dbReference type="NCBI Taxonomy" id="31243"/>
    <lineage>
        <taxon>Eukaryota</taxon>
        <taxon>Metazoa</taxon>
        <taxon>Ecdysozoa</taxon>
        <taxon>Nematoda</taxon>
        <taxon>Chromadorea</taxon>
        <taxon>Rhabditida</taxon>
        <taxon>Tylenchina</taxon>
        <taxon>Tylenchomorpha</taxon>
        <taxon>Tylenchoidea</taxon>
        <taxon>Heteroderidae</taxon>
        <taxon>Heteroderinae</taxon>
        <taxon>Globodera</taxon>
    </lineage>
</organism>
<keyword evidence="2" id="KW-0812">Transmembrane</keyword>
<accession>A0A914ICU4</accession>
<dbReference type="PANTHER" id="PTHR47518:SF9">
    <property type="entry name" value="SERPENTINE RECEPTOR, CLASS T"/>
    <property type="match status" value="1"/>
</dbReference>
<keyword evidence="2" id="KW-1133">Transmembrane helix</keyword>
<comment type="similarity">
    <text evidence="1">Belongs to the nematode receptor-like protein sre family.</text>
</comment>
<dbReference type="Pfam" id="PF03125">
    <property type="entry name" value="Sre"/>
    <property type="match status" value="1"/>
</dbReference>
<keyword evidence="3" id="KW-1185">Reference proteome</keyword>
<dbReference type="Proteomes" id="UP000887572">
    <property type="component" value="Unplaced"/>
</dbReference>
<name>A0A914ICU4_GLORO</name>
<dbReference type="WBParaSite" id="Gr19_v10_g9431.t1">
    <property type="protein sequence ID" value="Gr19_v10_g9431.t1"/>
    <property type="gene ID" value="Gr19_v10_g9431"/>
</dbReference>
<keyword evidence="2" id="KW-0472">Membrane</keyword>
<feature type="transmembrane region" description="Helical" evidence="2">
    <location>
        <begin position="42"/>
        <end position="64"/>
    </location>
</feature>
<proteinExistence type="inferred from homology"/>
<dbReference type="GO" id="GO:0007606">
    <property type="term" value="P:sensory perception of chemical stimulus"/>
    <property type="evidence" value="ECO:0007669"/>
    <property type="project" value="InterPro"/>
</dbReference>
<feature type="transmembrane region" description="Helical" evidence="2">
    <location>
        <begin position="108"/>
        <end position="128"/>
    </location>
</feature>
<reference evidence="4" key="1">
    <citation type="submission" date="2022-11" db="UniProtKB">
        <authorList>
            <consortium name="WormBaseParasite"/>
        </authorList>
    </citation>
    <scope>IDENTIFICATION</scope>
</reference>